<proteinExistence type="predicted"/>
<evidence type="ECO:0000313" key="3">
    <source>
        <dbReference type="Proteomes" id="UP000011778"/>
    </source>
</evidence>
<dbReference type="AlphaFoldDB" id="M3H8B4"/>
<name>M3H8B4_LEPIT</name>
<gene>
    <name evidence="2" type="ORF">LEP1GSC150_0822</name>
</gene>
<reference evidence="2 3" key="1">
    <citation type="submission" date="2013-02" db="EMBL/GenBank/DDBJ databases">
        <authorList>
            <person name="Harkins D.M."/>
            <person name="Durkin A.S."/>
            <person name="Brinkac L.M."/>
            <person name="Haft D.H."/>
            <person name="Selengut J.D."/>
            <person name="Sanka R."/>
            <person name="DePew J."/>
            <person name="Purushe J."/>
            <person name="Tulsiani S.M."/>
            <person name="Graham G.C."/>
            <person name="Burns M.-A."/>
            <person name="Dohnt M.F."/>
            <person name="Smythe L.D."/>
            <person name="McKay D.B."/>
            <person name="Craig S.B."/>
            <person name="Vinetz J.M."/>
            <person name="Sutton G.G."/>
            <person name="Nierman W.C."/>
            <person name="Fouts D.E."/>
        </authorList>
    </citation>
    <scope>NUCLEOTIDE SEQUENCE [LARGE SCALE GENOMIC DNA]</scope>
    <source>
        <strain evidence="2 3">LT2050</strain>
    </source>
</reference>
<organism evidence="2 3">
    <name type="scientific">Leptospira interrogans serovar Copenhageni str. LT2050</name>
    <dbReference type="NCBI Taxonomy" id="1001598"/>
    <lineage>
        <taxon>Bacteria</taxon>
        <taxon>Pseudomonadati</taxon>
        <taxon>Spirochaetota</taxon>
        <taxon>Spirochaetia</taxon>
        <taxon>Leptospirales</taxon>
        <taxon>Leptospiraceae</taxon>
        <taxon>Leptospira</taxon>
    </lineage>
</organism>
<keyword evidence="1" id="KW-0472">Membrane</keyword>
<evidence type="ECO:0000313" key="2">
    <source>
        <dbReference type="EMBL" id="EMG20569.1"/>
    </source>
</evidence>
<keyword evidence="1" id="KW-1133">Transmembrane helix</keyword>
<comment type="caution">
    <text evidence="2">The sequence shown here is derived from an EMBL/GenBank/DDBJ whole genome shotgun (WGS) entry which is preliminary data.</text>
</comment>
<feature type="transmembrane region" description="Helical" evidence="1">
    <location>
        <begin position="13"/>
        <end position="31"/>
    </location>
</feature>
<evidence type="ECO:0000256" key="1">
    <source>
        <dbReference type="SAM" id="Phobius"/>
    </source>
</evidence>
<protein>
    <submittedName>
        <fullName evidence="2">Uncharacterized protein</fullName>
    </submittedName>
</protein>
<sequence length="56" mass="6619">MELWQRLGTSVEILLPLAISFYTFQLIALQVDIHRDLIPEKISSLDYFLFILFFLS</sequence>
<dbReference type="Proteomes" id="UP000011778">
    <property type="component" value="Unassembled WGS sequence"/>
</dbReference>
<accession>M3H8B4</accession>
<keyword evidence="1" id="KW-0812">Transmembrane</keyword>
<dbReference type="EMBL" id="AFMD02000399">
    <property type="protein sequence ID" value="EMG20569.1"/>
    <property type="molecule type" value="Genomic_DNA"/>
</dbReference>